<dbReference type="EMBL" id="JPSL02000038">
    <property type="protein sequence ID" value="KGQ22255.2"/>
    <property type="molecule type" value="Genomic_DNA"/>
</dbReference>
<feature type="domain" description="PAS" evidence="13">
    <location>
        <begin position="15"/>
        <end position="50"/>
    </location>
</feature>
<keyword evidence="5" id="KW-0812">Transmembrane</keyword>
<evidence type="ECO:0000256" key="11">
    <source>
        <dbReference type="ARBA" id="ARBA00023136"/>
    </source>
</evidence>
<dbReference type="PANTHER" id="PTHR42878:SF7">
    <property type="entry name" value="SENSOR HISTIDINE KINASE GLRK"/>
    <property type="match status" value="1"/>
</dbReference>
<evidence type="ECO:0000259" key="13">
    <source>
        <dbReference type="PROSITE" id="PS50112"/>
    </source>
</evidence>
<dbReference type="Gene3D" id="3.30.450.20">
    <property type="entry name" value="PAS domain"/>
    <property type="match status" value="1"/>
</dbReference>
<evidence type="ECO:0000256" key="2">
    <source>
        <dbReference type="ARBA" id="ARBA00004141"/>
    </source>
</evidence>
<dbReference type="STRING" id="276.THFILI_05640"/>
<evidence type="ECO:0000313" key="15">
    <source>
        <dbReference type="Proteomes" id="UP000030364"/>
    </source>
</evidence>
<protein>
    <recommendedName>
        <fullName evidence="3">histidine kinase</fullName>
        <ecNumber evidence="3">2.7.13.3</ecNumber>
    </recommendedName>
</protein>
<comment type="catalytic activity">
    <reaction evidence="1">
        <text>ATP + protein L-histidine = ADP + protein N-phospho-L-histidine.</text>
        <dbReference type="EC" id="2.7.13.3"/>
    </reaction>
</comment>
<dbReference type="PROSITE" id="PS50109">
    <property type="entry name" value="HIS_KIN"/>
    <property type="match status" value="1"/>
</dbReference>
<reference evidence="14 15" key="1">
    <citation type="journal article" date="2015" name="Genome Announc.">
        <title>Draft Genome Sequence of the Thermophile Thermus filiformis ATCC 43280, Producer of Carotenoid-(Di)glucoside-Branched Fatty Acid (Di)esters and Source of Hyperthermostable Enzymes of Biotechnological Interest.</title>
        <authorList>
            <person name="Mandelli F."/>
            <person name="Oliveira Ramires B."/>
            <person name="Couger M.B."/>
            <person name="Paixao D.A."/>
            <person name="Camilo C.M."/>
            <person name="Polikarpov I."/>
            <person name="Prade R."/>
            <person name="Riano-Pachon D.M."/>
            <person name="Squina F.M."/>
        </authorList>
    </citation>
    <scope>NUCLEOTIDE SEQUENCE [LARGE SCALE GENOMIC DNA]</scope>
    <source>
        <strain evidence="14 15">ATCC 43280</strain>
    </source>
</reference>
<dbReference type="Pfam" id="PF00512">
    <property type="entry name" value="HisKA"/>
    <property type="match status" value="1"/>
</dbReference>
<keyword evidence="9" id="KW-1133">Transmembrane helix</keyword>
<organism evidence="14 15">
    <name type="scientific">Thermus filiformis</name>
    <dbReference type="NCBI Taxonomy" id="276"/>
    <lineage>
        <taxon>Bacteria</taxon>
        <taxon>Thermotogati</taxon>
        <taxon>Deinococcota</taxon>
        <taxon>Deinococci</taxon>
        <taxon>Thermales</taxon>
        <taxon>Thermaceae</taxon>
        <taxon>Thermus</taxon>
    </lineage>
</organism>
<evidence type="ECO:0000256" key="6">
    <source>
        <dbReference type="ARBA" id="ARBA00022741"/>
    </source>
</evidence>
<evidence type="ECO:0000256" key="9">
    <source>
        <dbReference type="ARBA" id="ARBA00022989"/>
    </source>
</evidence>
<dbReference type="Gene3D" id="1.10.287.130">
    <property type="match status" value="1"/>
</dbReference>
<dbReference type="PANTHER" id="PTHR42878">
    <property type="entry name" value="TWO-COMPONENT HISTIDINE KINASE"/>
    <property type="match status" value="1"/>
</dbReference>
<evidence type="ECO:0000256" key="3">
    <source>
        <dbReference type="ARBA" id="ARBA00012438"/>
    </source>
</evidence>
<evidence type="ECO:0000256" key="10">
    <source>
        <dbReference type="ARBA" id="ARBA00023012"/>
    </source>
</evidence>
<dbReference type="Pfam" id="PF02518">
    <property type="entry name" value="HATPase_c"/>
    <property type="match status" value="1"/>
</dbReference>
<dbReference type="GO" id="GO:0030295">
    <property type="term" value="F:protein kinase activator activity"/>
    <property type="evidence" value="ECO:0007669"/>
    <property type="project" value="TreeGrafter"/>
</dbReference>
<evidence type="ECO:0000259" key="12">
    <source>
        <dbReference type="PROSITE" id="PS50109"/>
    </source>
</evidence>
<evidence type="ECO:0000256" key="8">
    <source>
        <dbReference type="ARBA" id="ARBA00022840"/>
    </source>
</evidence>
<accession>A0A0A2WVD3</accession>
<dbReference type="SUPFAM" id="SSF55874">
    <property type="entry name" value="ATPase domain of HSP90 chaperone/DNA topoisomerase II/histidine kinase"/>
    <property type="match status" value="1"/>
</dbReference>
<dbReference type="SUPFAM" id="SSF47384">
    <property type="entry name" value="Homodimeric domain of signal transducing histidine kinase"/>
    <property type="match status" value="1"/>
</dbReference>
<keyword evidence="4" id="KW-0808">Transferase</keyword>
<dbReference type="GO" id="GO:0007234">
    <property type="term" value="P:osmosensory signaling via phosphorelay pathway"/>
    <property type="evidence" value="ECO:0007669"/>
    <property type="project" value="TreeGrafter"/>
</dbReference>
<keyword evidence="6" id="KW-0547">Nucleotide-binding</keyword>
<evidence type="ECO:0000256" key="4">
    <source>
        <dbReference type="ARBA" id="ARBA00022679"/>
    </source>
</evidence>
<dbReference type="InterPro" id="IPR035965">
    <property type="entry name" value="PAS-like_dom_sf"/>
</dbReference>
<feature type="domain" description="Histidine kinase" evidence="12">
    <location>
        <begin position="104"/>
        <end position="297"/>
    </location>
</feature>
<dbReference type="GO" id="GO:0000156">
    <property type="term" value="F:phosphorelay response regulator activity"/>
    <property type="evidence" value="ECO:0007669"/>
    <property type="project" value="TreeGrafter"/>
</dbReference>
<dbReference type="PROSITE" id="PS50112">
    <property type="entry name" value="PAS"/>
    <property type="match status" value="1"/>
</dbReference>
<keyword evidence="15" id="KW-1185">Reference proteome</keyword>
<dbReference type="InterPro" id="IPR003594">
    <property type="entry name" value="HATPase_dom"/>
</dbReference>
<name>A0A0A2WVD3_THEFI</name>
<dbReference type="Pfam" id="PF13188">
    <property type="entry name" value="PAS_8"/>
    <property type="match status" value="1"/>
</dbReference>
<keyword evidence="10" id="KW-0902">Two-component regulatory system</keyword>
<sequence>MGGGVKYWEEAREGLLVHEDRRVVYLNPKAAQLLGVEREKVLGKPLLLALRDHRLEALALFGGERVLEVRGRWLSVRALPGALYLLDETEERTRRLGLEEAAQVLAHEFRTPLAGILSLLEALTPRGPEEEAVLAHLKAEARRLARLVEDLSLEGRRPGRVFDLEELWPRLQALLRERLQGRAVLYEAKGEVRADPDAVFQALLNLLDNALKYGQDPVRVVSFREEGRLHLEVRDQGPPLEAYEPLFLPGHRGFQGGLGRGLGLYLVRRLSGTWGGGAYALRREGENAFGVYFPLDWKKEA</sequence>
<dbReference type="Gene3D" id="3.30.565.10">
    <property type="entry name" value="Histidine kinase-like ATPase, C-terminal domain"/>
    <property type="match status" value="1"/>
</dbReference>
<dbReference type="InterPro" id="IPR003661">
    <property type="entry name" value="HisK_dim/P_dom"/>
</dbReference>
<dbReference type="InterPro" id="IPR000014">
    <property type="entry name" value="PAS"/>
</dbReference>
<dbReference type="GO" id="GO:0000155">
    <property type="term" value="F:phosphorelay sensor kinase activity"/>
    <property type="evidence" value="ECO:0007669"/>
    <property type="project" value="InterPro"/>
</dbReference>
<dbReference type="InterPro" id="IPR036097">
    <property type="entry name" value="HisK_dim/P_sf"/>
</dbReference>
<comment type="caution">
    <text evidence="14">The sequence shown here is derived from an EMBL/GenBank/DDBJ whole genome shotgun (WGS) entry which is preliminary data.</text>
</comment>
<evidence type="ECO:0000256" key="1">
    <source>
        <dbReference type="ARBA" id="ARBA00000085"/>
    </source>
</evidence>
<proteinExistence type="predicted"/>
<comment type="subcellular location">
    <subcellularLocation>
        <location evidence="2">Membrane</location>
        <topology evidence="2">Multi-pass membrane protein</topology>
    </subcellularLocation>
</comment>
<dbReference type="InterPro" id="IPR005467">
    <property type="entry name" value="His_kinase_dom"/>
</dbReference>
<keyword evidence="11" id="KW-0472">Membrane</keyword>
<dbReference type="EC" id="2.7.13.3" evidence="3"/>
<evidence type="ECO:0000256" key="5">
    <source>
        <dbReference type="ARBA" id="ARBA00022692"/>
    </source>
</evidence>
<dbReference type="GO" id="GO:0005524">
    <property type="term" value="F:ATP binding"/>
    <property type="evidence" value="ECO:0007669"/>
    <property type="project" value="UniProtKB-KW"/>
</dbReference>
<dbReference type="SUPFAM" id="SSF55785">
    <property type="entry name" value="PYP-like sensor domain (PAS domain)"/>
    <property type="match status" value="1"/>
</dbReference>
<keyword evidence="7 14" id="KW-0418">Kinase</keyword>
<dbReference type="InterPro" id="IPR050351">
    <property type="entry name" value="BphY/WalK/GraS-like"/>
</dbReference>
<evidence type="ECO:0000256" key="7">
    <source>
        <dbReference type="ARBA" id="ARBA00022777"/>
    </source>
</evidence>
<keyword evidence="8" id="KW-0067">ATP-binding</keyword>
<dbReference type="AlphaFoldDB" id="A0A0A2WVD3"/>
<dbReference type="InterPro" id="IPR036890">
    <property type="entry name" value="HATPase_C_sf"/>
</dbReference>
<dbReference type="Proteomes" id="UP000030364">
    <property type="component" value="Unassembled WGS sequence"/>
</dbReference>
<dbReference type="SMART" id="SM00387">
    <property type="entry name" value="HATPase_c"/>
    <property type="match status" value="1"/>
</dbReference>
<dbReference type="GO" id="GO:0016020">
    <property type="term" value="C:membrane"/>
    <property type="evidence" value="ECO:0007669"/>
    <property type="project" value="UniProtKB-SubCell"/>
</dbReference>
<dbReference type="OrthoDB" id="9813151at2"/>
<gene>
    <name evidence="14" type="ORF">THFILI_05640</name>
</gene>
<dbReference type="SMART" id="SM00388">
    <property type="entry name" value="HisKA"/>
    <property type="match status" value="1"/>
</dbReference>
<dbReference type="CDD" id="cd00130">
    <property type="entry name" value="PAS"/>
    <property type="match status" value="1"/>
</dbReference>
<dbReference type="CDD" id="cd00082">
    <property type="entry name" value="HisKA"/>
    <property type="match status" value="1"/>
</dbReference>
<evidence type="ECO:0000313" key="14">
    <source>
        <dbReference type="EMBL" id="KGQ22255.2"/>
    </source>
</evidence>